<organism evidence="1 2">
    <name type="scientific">Clunio marinus</name>
    <dbReference type="NCBI Taxonomy" id="568069"/>
    <lineage>
        <taxon>Eukaryota</taxon>
        <taxon>Metazoa</taxon>
        <taxon>Ecdysozoa</taxon>
        <taxon>Arthropoda</taxon>
        <taxon>Hexapoda</taxon>
        <taxon>Insecta</taxon>
        <taxon>Pterygota</taxon>
        <taxon>Neoptera</taxon>
        <taxon>Endopterygota</taxon>
        <taxon>Diptera</taxon>
        <taxon>Nematocera</taxon>
        <taxon>Chironomoidea</taxon>
        <taxon>Chironomidae</taxon>
        <taxon>Clunio</taxon>
    </lineage>
</organism>
<name>A0A1J1J3L8_9DIPT</name>
<protein>
    <submittedName>
        <fullName evidence="1">CLUMA_CG019835, isoform A</fullName>
    </submittedName>
</protein>
<evidence type="ECO:0000313" key="2">
    <source>
        <dbReference type="Proteomes" id="UP000183832"/>
    </source>
</evidence>
<reference evidence="1 2" key="1">
    <citation type="submission" date="2015-04" db="EMBL/GenBank/DDBJ databases">
        <authorList>
            <person name="Syromyatnikov M.Y."/>
            <person name="Popov V.N."/>
        </authorList>
    </citation>
    <scope>NUCLEOTIDE SEQUENCE [LARGE SCALE GENOMIC DNA]</scope>
</reference>
<evidence type="ECO:0000313" key="1">
    <source>
        <dbReference type="EMBL" id="CRL06546.1"/>
    </source>
</evidence>
<accession>A0A1J1J3L8</accession>
<dbReference type="EMBL" id="CVRI01000067">
    <property type="protein sequence ID" value="CRL06546.1"/>
    <property type="molecule type" value="Genomic_DNA"/>
</dbReference>
<sequence length="111" mass="12970">MEHGAAFALPLESVILTLSSSFYFWYYAVTIELAELHELVVRFIPKQEIFMPEMVNEKLPPRTFLENLMADRRDVKEFPKNLISFPKTPTPTVMMNKDRISSVLKMFIKKS</sequence>
<keyword evidence="2" id="KW-1185">Reference proteome</keyword>
<dbReference type="Proteomes" id="UP000183832">
    <property type="component" value="Unassembled WGS sequence"/>
</dbReference>
<dbReference type="AlphaFoldDB" id="A0A1J1J3L8"/>
<proteinExistence type="predicted"/>
<gene>
    <name evidence="1" type="ORF">CLUMA_CG019835</name>
</gene>